<dbReference type="OrthoDB" id="9809730at2"/>
<dbReference type="Pfam" id="PF13560">
    <property type="entry name" value="HTH_31"/>
    <property type="match status" value="1"/>
</dbReference>
<dbReference type="KEGG" id="oca:OCAR_4798"/>
<dbReference type="PROSITE" id="PS50943">
    <property type="entry name" value="HTH_CROC1"/>
    <property type="match status" value="1"/>
</dbReference>
<evidence type="ECO:0000313" key="2">
    <source>
        <dbReference type="EMBL" id="AEI07836.1"/>
    </source>
</evidence>
<dbReference type="GO" id="GO:0003677">
    <property type="term" value="F:DNA binding"/>
    <property type="evidence" value="ECO:0007669"/>
    <property type="project" value="InterPro"/>
</dbReference>
<dbReference type="SUPFAM" id="SSF47413">
    <property type="entry name" value="lambda repressor-like DNA-binding domains"/>
    <property type="match status" value="1"/>
</dbReference>
<dbReference type="eggNOG" id="COG1396">
    <property type="taxonomic scope" value="Bacteria"/>
</dbReference>
<dbReference type="InterPro" id="IPR001387">
    <property type="entry name" value="Cro/C1-type_HTH"/>
</dbReference>
<dbReference type="Proteomes" id="UP000007730">
    <property type="component" value="Chromosome"/>
</dbReference>
<protein>
    <submittedName>
        <fullName evidence="2">Putative transcriptional regulatory protein</fullName>
    </submittedName>
</protein>
<dbReference type="SMART" id="SM00530">
    <property type="entry name" value="HTH_XRE"/>
    <property type="match status" value="1"/>
</dbReference>
<dbReference type="KEGG" id="ocg:OCA5_c31520"/>
<sequence length="93" mass="10399">MAFGPWVRVARESAGISLKDFAQSIGISQAYWSRIERGLELAPKDSLIIAACDRLGLSTDRAFIAAQRLPPDMQRDLEFAVSVYREFKAKRPA</sequence>
<reference evidence="2 3" key="1">
    <citation type="journal article" date="2011" name="J. Bacteriol.">
        <title>Complete genome sequences of the chemolithoautotrophic Oligotropha carboxidovorans strains OM4 and OM5.</title>
        <authorList>
            <person name="Volland S."/>
            <person name="Rachinger M."/>
            <person name="Strittmatter A."/>
            <person name="Daniel R."/>
            <person name="Gottschalk G."/>
            <person name="Meyer O."/>
        </authorList>
    </citation>
    <scope>NUCLEOTIDE SEQUENCE [LARGE SCALE GENOMIC DNA]</scope>
    <source>
        <strain evidence="3">ATCC 49405 / DSM 1227 / KCTC 32145 / OM5</strain>
    </source>
</reference>
<dbReference type="HOGENOM" id="CLU_2406816_0_0_5"/>
<proteinExistence type="predicted"/>
<accession>B6JD92</accession>
<dbReference type="CDD" id="cd00093">
    <property type="entry name" value="HTH_XRE"/>
    <property type="match status" value="1"/>
</dbReference>
<dbReference type="EMBL" id="CP002826">
    <property type="protein sequence ID" value="AEI07836.1"/>
    <property type="molecule type" value="Genomic_DNA"/>
</dbReference>
<feature type="domain" description="HTH cro/C1-type" evidence="1">
    <location>
        <begin position="7"/>
        <end position="62"/>
    </location>
</feature>
<dbReference type="AlphaFoldDB" id="B6JD92"/>
<name>B6JD92_AFIC5</name>
<organism evidence="2 3">
    <name type="scientific">Afipia carboxidovorans (strain ATCC 49405 / DSM 1227 / KCTC 32145 / OM5)</name>
    <name type="common">Oligotropha carboxidovorans</name>
    <dbReference type="NCBI Taxonomy" id="504832"/>
    <lineage>
        <taxon>Bacteria</taxon>
        <taxon>Pseudomonadati</taxon>
        <taxon>Pseudomonadota</taxon>
        <taxon>Alphaproteobacteria</taxon>
        <taxon>Hyphomicrobiales</taxon>
        <taxon>Nitrobacteraceae</taxon>
        <taxon>Afipia</taxon>
    </lineage>
</organism>
<dbReference type="RefSeq" id="WP_012561965.1">
    <property type="nucleotide sequence ID" value="NC_011386.1"/>
</dbReference>
<evidence type="ECO:0000259" key="1">
    <source>
        <dbReference type="PROSITE" id="PS50943"/>
    </source>
</evidence>
<dbReference type="InterPro" id="IPR010982">
    <property type="entry name" value="Lambda_DNA-bd_dom_sf"/>
</dbReference>
<gene>
    <name evidence="2" type="ordered locus">OCA5_c31520</name>
</gene>
<dbReference type="Gene3D" id="1.10.260.40">
    <property type="entry name" value="lambda repressor-like DNA-binding domains"/>
    <property type="match status" value="1"/>
</dbReference>
<evidence type="ECO:0000313" key="3">
    <source>
        <dbReference type="Proteomes" id="UP000007730"/>
    </source>
</evidence>
<dbReference type="STRING" id="504832.OCA5_c31520"/>
<keyword evidence="3" id="KW-1185">Reference proteome</keyword>